<proteinExistence type="inferred from homology"/>
<dbReference type="AlphaFoldDB" id="A0AAV8YR28"/>
<dbReference type="GO" id="GO:0005634">
    <property type="term" value="C:nucleus"/>
    <property type="evidence" value="ECO:0007669"/>
    <property type="project" value="TreeGrafter"/>
</dbReference>
<feature type="compositionally biased region" description="Pro residues" evidence="4">
    <location>
        <begin position="804"/>
        <end position="819"/>
    </location>
</feature>
<dbReference type="Gene3D" id="1.25.10.10">
    <property type="entry name" value="Leucine-rich Repeat Variant"/>
    <property type="match status" value="1"/>
</dbReference>
<dbReference type="EMBL" id="JAPWTK010000052">
    <property type="protein sequence ID" value="KAJ8953909.1"/>
    <property type="molecule type" value="Genomic_DNA"/>
</dbReference>
<dbReference type="PANTHER" id="PTHR21331">
    <property type="entry name" value="BRCA1-ASSOCIATED ATM ACTIVATOR 1"/>
    <property type="match status" value="1"/>
</dbReference>
<evidence type="ECO:0000256" key="1">
    <source>
        <dbReference type="ARBA" id="ARBA00004496"/>
    </source>
</evidence>
<comment type="subcellular location">
    <subcellularLocation>
        <location evidence="1">Cytoplasm</location>
    </subcellularLocation>
</comment>
<protein>
    <submittedName>
        <fullName evidence="5">Uncharacterized protein</fullName>
    </submittedName>
</protein>
<name>A0AAV8YR28_9CUCU</name>
<dbReference type="InterPro" id="IPR011989">
    <property type="entry name" value="ARM-like"/>
</dbReference>
<dbReference type="GO" id="GO:0008283">
    <property type="term" value="P:cell population proliferation"/>
    <property type="evidence" value="ECO:0007669"/>
    <property type="project" value="InterPro"/>
</dbReference>
<reference evidence="5" key="1">
    <citation type="journal article" date="2023" name="Insect Mol. Biol.">
        <title>Genome sequencing provides insights into the evolution of gene families encoding plant cell wall-degrading enzymes in longhorned beetles.</title>
        <authorList>
            <person name="Shin N.R."/>
            <person name="Okamura Y."/>
            <person name="Kirsch R."/>
            <person name="Pauchet Y."/>
        </authorList>
    </citation>
    <scope>NUCLEOTIDE SEQUENCE</scope>
    <source>
        <strain evidence="5">AMC_N1</strain>
    </source>
</reference>
<evidence type="ECO:0000256" key="2">
    <source>
        <dbReference type="ARBA" id="ARBA00022490"/>
    </source>
</evidence>
<feature type="region of interest" description="Disordered" evidence="4">
    <location>
        <begin position="798"/>
        <end position="819"/>
    </location>
</feature>
<evidence type="ECO:0000256" key="4">
    <source>
        <dbReference type="SAM" id="MobiDB-lite"/>
    </source>
</evidence>
<evidence type="ECO:0000256" key="3">
    <source>
        <dbReference type="ARBA" id="ARBA00061308"/>
    </source>
</evidence>
<dbReference type="GO" id="GO:0006974">
    <property type="term" value="P:DNA damage response"/>
    <property type="evidence" value="ECO:0007669"/>
    <property type="project" value="InterPro"/>
</dbReference>
<evidence type="ECO:0000313" key="6">
    <source>
        <dbReference type="Proteomes" id="UP001162162"/>
    </source>
</evidence>
<dbReference type="InterPro" id="IPR016024">
    <property type="entry name" value="ARM-type_fold"/>
</dbReference>
<evidence type="ECO:0000313" key="5">
    <source>
        <dbReference type="EMBL" id="KAJ8953909.1"/>
    </source>
</evidence>
<dbReference type="InterPro" id="IPR038904">
    <property type="entry name" value="BRAT1"/>
</dbReference>
<organism evidence="5 6">
    <name type="scientific">Aromia moschata</name>
    <dbReference type="NCBI Taxonomy" id="1265417"/>
    <lineage>
        <taxon>Eukaryota</taxon>
        <taxon>Metazoa</taxon>
        <taxon>Ecdysozoa</taxon>
        <taxon>Arthropoda</taxon>
        <taxon>Hexapoda</taxon>
        <taxon>Insecta</taxon>
        <taxon>Pterygota</taxon>
        <taxon>Neoptera</taxon>
        <taxon>Endopterygota</taxon>
        <taxon>Coleoptera</taxon>
        <taxon>Polyphaga</taxon>
        <taxon>Cucujiformia</taxon>
        <taxon>Chrysomeloidea</taxon>
        <taxon>Cerambycidae</taxon>
        <taxon>Cerambycinae</taxon>
        <taxon>Callichromatini</taxon>
        <taxon>Aromia</taxon>
    </lineage>
</organism>
<dbReference type="Proteomes" id="UP001162162">
    <property type="component" value="Unassembled WGS sequence"/>
</dbReference>
<comment type="similarity">
    <text evidence="3">Belongs to the BRAT1 family.</text>
</comment>
<accession>A0AAV8YR28</accession>
<gene>
    <name evidence="5" type="ORF">NQ318_019149</name>
</gene>
<comment type="caution">
    <text evidence="5">The sequence shown here is derived from an EMBL/GenBank/DDBJ whole genome shotgun (WGS) entry which is preliminary data.</text>
</comment>
<dbReference type="PANTHER" id="PTHR21331:SF2">
    <property type="entry name" value="BRCA1-ASSOCIATED ATM ACTIVATOR 1"/>
    <property type="match status" value="1"/>
</dbReference>
<keyword evidence="6" id="KW-1185">Reference proteome</keyword>
<sequence length="819" mass="93908">MDPECNTKIRKVLNKLLDPEFKIKNDVYLTSLLTHLTESQEGTCNVDYNINKQDISTWLMQAINHWEKSEKASSAPILSFTLNVTSYVCKDEQTFVMLNSHNVYERLIKLLSAEVYNAYPSIKLGYIRLVTALLEHKSGLQWIISTNYWADIMALALKNQTIYITKEGYVFMARLLDKSVKINELFCVHVVQLIMAPLSKNAPCMPGNNMTNLLEVRDQAIYQSLCSTLTLITEVLEIFLKDIEKGNDLKVVYIFVDKFNLEECIKSILCIATNEEFFLRSIKNLEEKGGYIEFERATSSKSLILIVLKENVCKGYIPNVIKLSYIGFIYWSYIRQKMPVCKRHGDNVPMIFENQMLMLQLYPIISVSFKLLGEEKAMQVLDEDDLRDDYVSKFCKIIIPETLRIVYQWRTQLFSHPQVFDHATLSLKYLIKSKQFFTRELGVISFQTLMYCLRDVVQVLKEQPEQALILSKEHNYLALVIDAITMFINEFNITWTESLESICVLNLIFELLSLPTWSAMLVVKGLKLIDIAITKYMSPSMALLIDNVDNSSLALTGPLLYAKLHDGNWEVRDTALEVLCTISTSERKKVVLDAELPSLILKMSVSDGEPFVRATALRCLQEMVQIQEFWCDLTKSGNVHEQIVQILERETEGIVRSQAATLIAVLYEHQEDSPSTLSHFYDIMTHAATADLHWEVKVNALLFWEKVITFHLTHQGMIDGVFPKVTFSKEHRKIVTLNEHEVRKRLIQVLNQLSETGCLAVLVTAMRDDCDVEVIKAATKITDKFVRLLKDYRVRESNADLSSPPSPLTPFNAPPPSMQ</sequence>
<dbReference type="SUPFAM" id="SSF48371">
    <property type="entry name" value="ARM repeat"/>
    <property type="match status" value="1"/>
</dbReference>
<dbReference type="GO" id="GO:0005737">
    <property type="term" value="C:cytoplasm"/>
    <property type="evidence" value="ECO:0007669"/>
    <property type="project" value="UniProtKB-SubCell"/>
</dbReference>
<keyword evidence="2" id="KW-0963">Cytoplasm</keyword>